<dbReference type="RefSeq" id="WP_309805052.1">
    <property type="nucleotide sequence ID" value="NZ_JAVDRD010000004.1"/>
</dbReference>
<evidence type="ECO:0000313" key="10">
    <source>
        <dbReference type="EMBL" id="MDR6511092.1"/>
    </source>
</evidence>
<proteinExistence type="inferred from homology"/>
<comment type="caution">
    <text evidence="10">The sequence shown here is derived from an EMBL/GenBank/DDBJ whole genome shotgun (WGS) entry which is preliminary data.</text>
</comment>
<comment type="function">
    <text evidence="8">Catalyzes the ATP-dependent phosphorylation of fructose-l-phosphate to fructose-l,6-bisphosphate.</text>
</comment>
<dbReference type="PIRSF" id="PIRSF000535">
    <property type="entry name" value="1PFK/6PFK/LacC"/>
    <property type="match status" value="1"/>
</dbReference>
<protein>
    <recommendedName>
        <fullName evidence="7">Phosphofructokinase</fullName>
    </recommendedName>
</protein>
<evidence type="ECO:0000256" key="7">
    <source>
        <dbReference type="PIRNR" id="PIRNR000535"/>
    </source>
</evidence>
<dbReference type="PROSITE" id="PS00583">
    <property type="entry name" value="PFKB_KINASES_1"/>
    <property type="match status" value="1"/>
</dbReference>
<evidence type="ECO:0000256" key="1">
    <source>
        <dbReference type="ARBA" id="ARBA00010688"/>
    </source>
</evidence>
<name>A0ABU1MLE7_9SPHN</name>
<dbReference type="NCBIfam" id="TIGR03168">
    <property type="entry name" value="1-PFK"/>
    <property type="match status" value="1"/>
</dbReference>
<evidence type="ECO:0000256" key="8">
    <source>
        <dbReference type="RuleBase" id="RU369061"/>
    </source>
</evidence>
<keyword evidence="4 8" id="KW-0418">Kinase</keyword>
<organism evidence="10 11">
    <name type="scientific">Novosphingobium capsulatum</name>
    <dbReference type="NCBI Taxonomy" id="13688"/>
    <lineage>
        <taxon>Bacteria</taxon>
        <taxon>Pseudomonadati</taxon>
        <taxon>Pseudomonadota</taxon>
        <taxon>Alphaproteobacteria</taxon>
        <taxon>Sphingomonadales</taxon>
        <taxon>Sphingomonadaceae</taxon>
        <taxon>Novosphingobium</taxon>
    </lineage>
</organism>
<gene>
    <name evidence="10" type="ORF">J2792_001964</name>
</gene>
<dbReference type="Proteomes" id="UP001184150">
    <property type="component" value="Unassembled WGS sequence"/>
</dbReference>
<dbReference type="Gene3D" id="3.40.1190.20">
    <property type="match status" value="1"/>
</dbReference>
<dbReference type="InterPro" id="IPR029056">
    <property type="entry name" value="Ribokinase-like"/>
</dbReference>
<dbReference type="InterPro" id="IPR011611">
    <property type="entry name" value="PfkB_dom"/>
</dbReference>
<evidence type="ECO:0000256" key="3">
    <source>
        <dbReference type="ARBA" id="ARBA00022741"/>
    </source>
</evidence>
<keyword evidence="11" id="KW-1185">Reference proteome</keyword>
<comment type="similarity">
    <text evidence="1 7 8">Belongs to the carbohydrate kinase PfkB family.</text>
</comment>
<dbReference type="PANTHER" id="PTHR46566:SF5">
    <property type="entry name" value="1-PHOSPHOFRUCTOKINASE"/>
    <property type="match status" value="1"/>
</dbReference>
<comment type="catalytic activity">
    <reaction evidence="6 8">
        <text>beta-D-fructose 1-phosphate + ATP = beta-D-fructose 1,6-bisphosphate + ADP + H(+)</text>
        <dbReference type="Rhea" id="RHEA:14213"/>
        <dbReference type="ChEBI" id="CHEBI:15378"/>
        <dbReference type="ChEBI" id="CHEBI:30616"/>
        <dbReference type="ChEBI" id="CHEBI:32966"/>
        <dbReference type="ChEBI" id="CHEBI:138881"/>
        <dbReference type="ChEBI" id="CHEBI:456216"/>
        <dbReference type="EC" id="2.7.1.56"/>
    </reaction>
</comment>
<keyword evidence="3 8" id="KW-0547">Nucleotide-binding</keyword>
<dbReference type="Pfam" id="PF00294">
    <property type="entry name" value="PfkB"/>
    <property type="match status" value="1"/>
</dbReference>
<feature type="domain" description="Carbohydrate kinase PfkB" evidence="9">
    <location>
        <begin position="7"/>
        <end position="297"/>
    </location>
</feature>
<evidence type="ECO:0000313" key="11">
    <source>
        <dbReference type="Proteomes" id="UP001184150"/>
    </source>
</evidence>
<accession>A0ABU1MLE7</accession>
<dbReference type="CDD" id="cd01164">
    <property type="entry name" value="FruK_PfkB_like"/>
    <property type="match status" value="1"/>
</dbReference>
<dbReference type="InterPro" id="IPR022463">
    <property type="entry name" value="1-PFruKinase"/>
</dbReference>
<evidence type="ECO:0000256" key="6">
    <source>
        <dbReference type="ARBA" id="ARBA00047745"/>
    </source>
</evidence>
<reference evidence="10 11" key="1">
    <citation type="submission" date="2023-07" db="EMBL/GenBank/DDBJ databases">
        <title>Sorghum-associated microbial communities from plants grown in Nebraska, USA.</title>
        <authorList>
            <person name="Schachtman D."/>
        </authorList>
    </citation>
    <scope>NUCLEOTIDE SEQUENCE [LARGE SCALE GENOMIC DNA]</scope>
    <source>
        <strain evidence="10 11">DS1027</strain>
    </source>
</reference>
<evidence type="ECO:0000256" key="2">
    <source>
        <dbReference type="ARBA" id="ARBA00022679"/>
    </source>
</evidence>
<dbReference type="NCBIfam" id="TIGR03828">
    <property type="entry name" value="pfkB"/>
    <property type="match status" value="1"/>
</dbReference>
<sequence length="316" mass="31893">MRVHTLTLNPAIDETITLDRLVPGQVHRARGVRQNAGGKGINVASCLADWGTPVSAHGLLGRDNAAPFEALFAAKPITDAMVRVDGATRVNLKLVDADDTTDINLDGLAVTDETLATVLDGLTAMAAPGDMVVLAGSLPPGCPPACYATLVAQLRQQGVHVLLDASGDPLARALTAPVLPHVIKPNRDELAAWAGEALPDCTAVLAAARALHARGVEQVVVSMGSQGALFVTGDGAVHAQLALPPLGPLGVASTVGAGDAMVAGLAAAHVAGLGLAETARLASAFAVAKLGMAGPNLPEKASVMALAQDVIIGPRP</sequence>
<dbReference type="SUPFAM" id="SSF53613">
    <property type="entry name" value="Ribokinase-like"/>
    <property type="match status" value="1"/>
</dbReference>
<dbReference type="InterPro" id="IPR017583">
    <property type="entry name" value="Tagatose/fructose_Pkinase"/>
</dbReference>
<dbReference type="PANTHER" id="PTHR46566">
    <property type="entry name" value="1-PHOSPHOFRUCTOKINASE-RELATED"/>
    <property type="match status" value="1"/>
</dbReference>
<keyword evidence="5 8" id="KW-0067">ATP-binding</keyword>
<dbReference type="EMBL" id="JAVDRD010000004">
    <property type="protein sequence ID" value="MDR6511092.1"/>
    <property type="molecule type" value="Genomic_DNA"/>
</dbReference>
<dbReference type="GO" id="GO:0008662">
    <property type="term" value="F:1-phosphofructokinase activity"/>
    <property type="evidence" value="ECO:0007669"/>
    <property type="project" value="UniProtKB-EC"/>
</dbReference>
<dbReference type="InterPro" id="IPR002173">
    <property type="entry name" value="Carboh/pur_kinase_PfkB_CS"/>
</dbReference>
<evidence type="ECO:0000259" key="9">
    <source>
        <dbReference type="Pfam" id="PF00294"/>
    </source>
</evidence>
<dbReference type="PROSITE" id="PS00584">
    <property type="entry name" value="PFKB_KINASES_2"/>
    <property type="match status" value="1"/>
</dbReference>
<evidence type="ECO:0000256" key="5">
    <source>
        <dbReference type="ARBA" id="ARBA00022840"/>
    </source>
</evidence>
<keyword evidence="2 7" id="KW-0808">Transferase</keyword>
<evidence type="ECO:0000256" key="4">
    <source>
        <dbReference type="ARBA" id="ARBA00022777"/>
    </source>
</evidence>